<name>A0A3Q0RJV5_AMPCI</name>
<keyword evidence="14" id="KW-1064">Adaptive immunity</keyword>
<evidence type="ECO:0000256" key="4">
    <source>
        <dbReference type="ARBA" id="ARBA00022603"/>
    </source>
</evidence>
<dbReference type="GO" id="GO:0000978">
    <property type="term" value="F:RNA polymerase II cis-regulatory region sequence-specific DNA binding"/>
    <property type="evidence" value="ECO:0007669"/>
    <property type="project" value="TreeGrafter"/>
</dbReference>
<dbReference type="SMART" id="SM00317">
    <property type="entry name" value="SET"/>
    <property type="match status" value="1"/>
</dbReference>
<evidence type="ECO:0000256" key="21">
    <source>
        <dbReference type="SAM" id="MobiDB-lite"/>
    </source>
</evidence>
<evidence type="ECO:0000259" key="23">
    <source>
        <dbReference type="PROSITE" id="PS50280"/>
    </source>
</evidence>
<dbReference type="GO" id="GO:0008168">
    <property type="term" value="F:methyltransferase activity"/>
    <property type="evidence" value="ECO:0007669"/>
    <property type="project" value="UniProtKB-KW"/>
</dbReference>
<protein>
    <recommendedName>
        <fullName evidence="18 19">PR domain zinc finger protein 1</fullName>
        <ecNumber evidence="19">2.1.1.-</ecNumber>
    </recommendedName>
</protein>
<dbReference type="GO" id="GO:0032259">
    <property type="term" value="P:methylation"/>
    <property type="evidence" value="ECO:0007669"/>
    <property type="project" value="UniProtKB-KW"/>
</dbReference>
<dbReference type="FunFam" id="3.30.160.60:FF:000262">
    <property type="entry name" value="PR domain zinc finger protein 1"/>
    <property type="match status" value="1"/>
</dbReference>
<evidence type="ECO:0000256" key="11">
    <source>
        <dbReference type="ARBA" id="ARBA00022859"/>
    </source>
</evidence>
<proteinExistence type="inferred from homology"/>
<dbReference type="SUPFAM" id="SSF57667">
    <property type="entry name" value="beta-beta-alpha zinc fingers"/>
    <property type="match status" value="3"/>
</dbReference>
<dbReference type="Pfam" id="PF00096">
    <property type="entry name" value="zf-C2H2"/>
    <property type="match status" value="3"/>
</dbReference>
<dbReference type="PIRSF" id="PIRSF013212">
    <property type="entry name" value="PRDM1"/>
    <property type="match status" value="1"/>
</dbReference>
<feature type="domain" description="C2H2-type" evidence="22">
    <location>
        <begin position="566"/>
        <end position="593"/>
    </location>
</feature>
<keyword evidence="13" id="KW-0238">DNA-binding</keyword>
<evidence type="ECO:0000256" key="6">
    <source>
        <dbReference type="ARBA" id="ARBA00022691"/>
    </source>
</evidence>
<evidence type="ECO:0000256" key="9">
    <source>
        <dbReference type="ARBA" id="ARBA00022771"/>
    </source>
</evidence>
<evidence type="ECO:0000256" key="12">
    <source>
        <dbReference type="ARBA" id="ARBA00023015"/>
    </source>
</evidence>
<dbReference type="GO" id="GO:0045087">
    <property type="term" value="P:innate immune response"/>
    <property type="evidence" value="ECO:0007669"/>
    <property type="project" value="UniProtKB-KW"/>
</dbReference>
<keyword evidence="1" id="KW-0678">Repressor</keyword>
<dbReference type="PANTHER" id="PTHR16515:SF68">
    <property type="entry name" value="PR DOMAIN ZINC FINGER PROTEIN 1"/>
    <property type="match status" value="1"/>
</dbReference>
<feature type="domain" description="C2H2-type" evidence="22">
    <location>
        <begin position="594"/>
        <end position="621"/>
    </location>
</feature>
<keyword evidence="11" id="KW-0391">Immunity</keyword>
<dbReference type="SUPFAM" id="SSF82199">
    <property type="entry name" value="SET domain"/>
    <property type="match status" value="1"/>
</dbReference>
<keyword evidence="25" id="KW-1185">Reference proteome</keyword>
<evidence type="ECO:0000256" key="3">
    <source>
        <dbReference type="ARBA" id="ARBA00022588"/>
    </source>
</evidence>
<dbReference type="EC" id="2.1.1.-" evidence="19"/>
<evidence type="ECO:0000256" key="17">
    <source>
        <dbReference type="ARBA" id="ARBA00063130"/>
    </source>
</evidence>
<dbReference type="Pfam" id="PF21549">
    <property type="entry name" value="PRDM2_PR"/>
    <property type="match status" value="1"/>
</dbReference>
<dbReference type="AlphaFoldDB" id="A0A3Q0RJV5"/>
<reference evidence="24" key="1">
    <citation type="submission" date="2025-08" db="UniProtKB">
        <authorList>
            <consortium name="Ensembl"/>
        </authorList>
    </citation>
    <scope>IDENTIFICATION</scope>
</reference>
<evidence type="ECO:0000256" key="16">
    <source>
        <dbReference type="ARBA" id="ARBA00023242"/>
    </source>
</evidence>
<dbReference type="STRING" id="61819.ENSACIP00000012499"/>
<keyword evidence="9 20" id="KW-0863">Zinc-finger</keyword>
<dbReference type="InterPro" id="IPR046341">
    <property type="entry name" value="SET_dom_sf"/>
</dbReference>
<evidence type="ECO:0000256" key="20">
    <source>
        <dbReference type="PROSITE-ProRule" id="PRU00042"/>
    </source>
</evidence>
<dbReference type="OMA" id="ECTTDML"/>
<dbReference type="GO" id="GO:0002250">
    <property type="term" value="P:adaptive immune response"/>
    <property type="evidence" value="ECO:0007669"/>
    <property type="project" value="UniProtKB-KW"/>
</dbReference>
<feature type="domain" description="C2H2-type" evidence="22">
    <location>
        <begin position="622"/>
        <end position="649"/>
    </location>
</feature>
<keyword evidence="16" id="KW-0539">Nucleus</keyword>
<comment type="subcellular location">
    <subcellularLocation>
        <location evidence="19">Nucleus</location>
    </subcellularLocation>
    <subcellularLocation>
        <location evidence="19">Cytoplasm</location>
    </subcellularLocation>
</comment>
<evidence type="ECO:0000256" key="18">
    <source>
        <dbReference type="ARBA" id="ARBA00067594"/>
    </source>
</evidence>
<comment type="similarity">
    <text evidence="19">Belongs to the class V-like SAM-binding methyltransferase superfamily.</text>
</comment>
<evidence type="ECO:0000256" key="15">
    <source>
        <dbReference type="ARBA" id="ARBA00023163"/>
    </source>
</evidence>
<evidence type="ECO:0000256" key="2">
    <source>
        <dbReference type="ARBA" id="ARBA00022499"/>
    </source>
</evidence>
<sequence>MCGSFQGFTATFSSCTSVMLTSEKSSQPAEVTAAMPGKQDVDMTSWSEADFEDNCTYIVKDQPLEDESKNNGKTRAERSLPRNLALKHCNNSAEVLGVITKELIPKGTRFGPLVGESYTNETLPKDADRKYFWRVFSEGHLHHILDGLNEERSNWMRYVNPACSVEEQNLVACQSGLDIFFYTTKRLQPGQELLVWYCTEFAQRCNYPPLGQLAIDKNEQNPSKKTTRKRGHTVSEILRDEPSKSPSTCIRHLDSFLSQTNVSADFPLCPSVVYPVQPISESMHGNRYAFLPPLPSCSPPAAKRPALSTPVPSSLHFTFQHSQGPSGAKPYQDPSMPDIANPALAHGPYLLPHYSLGLLAHSYPFYSDRLKPHLAFSSHLLPFDSYAHFQSPLTSGCKDLTLNSKPDLFLSPIPEHKDNKDLISNKTAYLSIPSKDLRDFKHSPPSNIHTDLTIPATSTASSRVTKICGALPSLAPGGCSPPEGMAASSNCLPSKLTSATQSDAEDAMALKKTKRSGQIIGYKTLSYPLMRQNGKIRYECNICGKIFGQLSNLKVHLRVHSGERPFRCQTCNKNFTQLAHLQKHYLVHTGEKPHECKVCHKRFSSTSNLKTHQRLHSGERPYHCKLCPARFTQFIHLKLHKRLHTGERPHRCPHCPSAYLHYCSLQLHLQGFCPFLSSASHRYSSEELLRVNSEIERFDMSEAAEQLEAMAAEVEMEKGNVTDLIQKIETRVSGYKDADGGESERSIYKLVKERSGVQLHHSSSASLYPASIKLESSCISEP</sequence>
<comment type="subunit">
    <text evidence="17">Interacts with PRMT5. Interacts with FBXO10. Interacts with FBXO11. Interacts with multiple nuclear sumoylation E3 ligases, including CBX4, PIAS1, PIAS2, PIAS3, PIAS4, PML and RNF4, but not RANBP2. Interacts with LDB1, SMARCD3 and SMARCC1. Interacts with EEIG1; following TNFSF11/RANKL stimulation in bone marrow-derived macrophages, the interaction promotes the binding of PRDM1/BLIMP1 to the gene promoter of IRF8.</text>
</comment>
<dbReference type="InterPro" id="IPR001214">
    <property type="entry name" value="SET_dom"/>
</dbReference>
<evidence type="ECO:0000313" key="25">
    <source>
        <dbReference type="Proteomes" id="UP000261340"/>
    </source>
</evidence>
<keyword evidence="2" id="KW-1017">Isopeptide bond</keyword>
<feature type="region of interest" description="Disordered" evidence="21">
    <location>
        <begin position="216"/>
        <end position="246"/>
    </location>
</feature>
<dbReference type="InterPro" id="IPR016608">
    <property type="entry name" value="PRDM1"/>
</dbReference>
<keyword evidence="4" id="KW-0489">Methyltransferase</keyword>
<keyword evidence="7" id="KW-0479">Metal-binding</keyword>
<dbReference type="PROSITE" id="PS00028">
    <property type="entry name" value="ZINC_FINGER_C2H2_1"/>
    <property type="match status" value="4"/>
</dbReference>
<evidence type="ECO:0000256" key="8">
    <source>
        <dbReference type="ARBA" id="ARBA00022737"/>
    </source>
</evidence>
<evidence type="ECO:0000256" key="14">
    <source>
        <dbReference type="ARBA" id="ARBA00023130"/>
    </source>
</evidence>
<dbReference type="FunFam" id="3.30.160.60:FF:000132">
    <property type="entry name" value="PR domain zinc finger protein 1"/>
    <property type="match status" value="1"/>
</dbReference>
<dbReference type="FunFam" id="3.30.160.60:FF:000748">
    <property type="entry name" value="PR domain zinc finger protein"/>
    <property type="match status" value="1"/>
</dbReference>
<dbReference type="InterPro" id="IPR044413">
    <property type="entry name" value="PRDM1_PR-SET"/>
</dbReference>
<dbReference type="GeneTree" id="ENSGT00940000154798"/>
<evidence type="ECO:0000256" key="10">
    <source>
        <dbReference type="ARBA" id="ARBA00022833"/>
    </source>
</evidence>
<accession>A0A3Q0RJV5</accession>
<dbReference type="GO" id="GO:0045165">
    <property type="term" value="P:cell fate commitment"/>
    <property type="evidence" value="ECO:0007669"/>
    <property type="project" value="UniProtKB-UniRule"/>
</dbReference>
<keyword evidence="10" id="KW-0862">Zinc</keyword>
<dbReference type="Ensembl" id="ENSACIT00000012850.1">
    <property type="protein sequence ID" value="ENSACIP00000012499.1"/>
    <property type="gene ID" value="ENSACIG00000009747.1"/>
</dbReference>
<reference evidence="24" key="2">
    <citation type="submission" date="2025-09" db="UniProtKB">
        <authorList>
            <consortium name="Ensembl"/>
        </authorList>
    </citation>
    <scope>IDENTIFICATION</scope>
</reference>
<dbReference type="FunFam" id="2.170.270.10:FF:000019">
    <property type="entry name" value="PR domain zinc finger protein 1"/>
    <property type="match status" value="1"/>
</dbReference>
<evidence type="ECO:0000313" key="24">
    <source>
        <dbReference type="Ensembl" id="ENSACIP00000012499.1"/>
    </source>
</evidence>
<dbReference type="SMART" id="SM00355">
    <property type="entry name" value="ZnF_C2H2"/>
    <property type="match status" value="5"/>
</dbReference>
<evidence type="ECO:0000256" key="19">
    <source>
        <dbReference type="PIRNR" id="PIRNR013212"/>
    </source>
</evidence>
<keyword evidence="6" id="KW-0949">S-adenosyl-L-methionine</keyword>
<keyword evidence="12" id="KW-0805">Transcription regulation</keyword>
<dbReference type="Gene3D" id="3.30.160.60">
    <property type="entry name" value="Classic Zinc Finger"/>
    <property type="match status" value="4"/>
</dbReference>
<keyword evidence="5" id="KW-0808">Transferase</keyword>
<dbReference type="GO" id="GO:0008270">
    <property type="term" value="F:zinc ion binding"/>
    <property type="evidence" value="ECO:0007669"/>
    <property type="project" value="UniProtKB-KW"/>
</dbReference>
<keyword evidence="15" id="KW-0804">Transcription</keyword>
<dbReference type="GO" id="GO:0001227">
    <property type="term" value="F:DNA-binding transcription repressor activity, RNA polymerase II-specific"/>
    <property type="evidence" value="ECO:0007669"/>
    <property type="project" value="InterPro"/>
</dbReference>
<dbReference type="GO" id="GO:0005737">
    <property type="term" value="C:cytoplasm"/>
    <property type="evidence" value="ECO:0007669"/>
    <property type="project" value="UniProtKB-SubCell"/>
</dbReference>
<dbReference type="Proteomes" id="UP000261340">
    <property type="component" value="Unplaced"/>
</dbReference>
<evidence type="ECO:0000256" key="1">
    <source>
        <dbReference type="ARBA" id="ARBA00022491"/>
    </source>
</evidence>
<dbReference type="FunFam" id="3.30.160.60:FF:000211">
    <property type="entry name" value="PR domain zinc finger protein 1"/>
    <property type="match status" value="1"/>
</dbReference>
<keyword evidence="8" id="KW-0677">Repeat</keyword>
<comment type="function">
    <text evidence="19">Transcription factor that mediates a transcriptional program in various innate and adaptive immune tissue-resident lymphocyte T cell types such as tissue-resident memory T (Trm), natural killer (trNK) and natural killer T (NKT) cells and negatively regulates gene expression of proteins that promote the egress of tissue-resident T-cell populations from non-lymphoid organs. Plays a role in the development, retention and long-term establishment of adaptive and innate tissue-resident lymphocyte T cell types in non-lymphoid organs, such as the skin and gut, but also in other nonbarrier tissues like liver and kidney, and therefore may provide immediate immunological protection against reactivating infections or viral reinfection. Binds specifically to the PRDI element in the promoter of the beta-interferon gene. Drives the maturation of B-lymphocytes into Ig secreting cells. Associates with the transcriptional repressor ZNF683 to chromatin at gene promoter regions.</text>
</comment>
<organism evidence="24 25">
    <name type="scientific">Amphilophus citrinellus</name>
    <name type="common">Midas cichlid</name>
    <name type="synonym">Cichlasoma citrinellum</name>
    <dbReference type="NCBI Taxonomy" id="61819"/>
    <lineage>
        <taxon>Eukaryota</taxon>
        <taxon>Metazoa</taxon>
        <taxon>Chordata</taxon>
        <taxon>Craniata</taxon>
        <taxon>Vertebrata</taxon>
        <taxon>Euteleostomi</taxon>
        <taxon>Actinopterygii</taxon>
        <taxon>Neopterygii</taxon>
        <taxon>Teleostei</taxon>
        <taxon>Neoteleostei</taxon>
        <taxon>Acanthomorphata</taxon>
        <taxon>Ovalentaria</taxon>
        <taxon>Cichlomorphae</taxon>
        <taxon>Cichliformes</taxon>
        <taxon>Cichlidae</taxon>
        <taxon>New World cichlids</taxon>
        <taxon>Cichlasomatinae</taxon>
        <taxon>Heroini</taxon>
        <taxon>Amphilophus</taxon>
    </lineage>
</organism>
<dbReference type="PROSITE" id="PS50280">
    <property type="entry name" value="SET"/>
    <property type="match status" value="1"/>
</dbReference>
<dbReference type="InterPro" id="IPR036236">
    <property type="entry name" value="Znf_C2H2_sf"/>
</dbReference>
<dbReference type="InterPro" id="IPR013087">
    <property type="entry name" value="Znf_C2H2_type"/>
</dbReference>
<feature type="domain" description="C2H2-type" evidence="22">
    <location>
        <begin position="538"/>
        <end position="565"/>
    </location>
</feature>
<evidence type="ECO:0000256" key="5">
    <source>
        <dbReference type="ARBA" id="ARBA00022679"/>
    </source>
</evidence>
<dbReference type="PANTHER" id="PTHR16515">
    <property type="entry name" value="PR DOMAIN ZINC FINGER PROTEIN"/>
    <property type="match status" value="1"/>
</dbReference>
<dbReference type="CDD" id="cd19187">
    <property type="entry name" value="PR-SET_PRDM1"/>
    <property type="match status" value="1"/>
</dbReference>
<dbReference type="Gene3D" id="2.170.270.10">
    <property type="entry name" value="SET domain"/>
    <property type="match status" value="1"/>
</dbReference>
<evidence type="ECO:0000256" key="13">
    <source>
        <dbReference type="ARBA" id="ARBA00023125"/>
    </source>
</evidence>
<dbReference type="InterPro" id="IPR050331">
    <property type="entry name" value="Zinc_finger"/>
</dbReference>
<dbReference type="GO" id="GO:0005634">
    <property type="term" value="C:nucleus"/>
    <property type="evidence" value="ECO:0007669"/>
    <property type="project" value="UniProtKB-SubCell"/>
</dbReference>
<keyword evidence="3" id="KW-0399">Innate immunity</keyword>
<feature type="domain" description="SET" evidence="23">
    <location>
        <begin position="82"/>
        <end position="198"/>
    </location>
</feature>
<evidence type="ECO:0000256" key="7">
    <source>
        <dbReference type="ARBA" id="ARBA00022723"/>
    </source>
</evidence>
<evidence type="ECO:0000259" key="22">
    <source>
        <dbReference type="PROSITE" id="PS50157"/>
    </source>
</evidence>
<dbReference type="PROSITE" id="PS50157">
    <property type="entry name" value="ZINC_FINGER_C2H2_2"/>
    <property type="match status" value="4"/>
</dbReference>